<dbReference type="GeneID" id="15807134"/>
<sequence>MAGEEPQSELRSQFTADLGLCVERDLSASRDSLSFWNNCSIEQNDISVLTKEQLLALVKFSNSIMTQTVPVKAILLTLRMLKNTIHAEFAEICYPDKESHNLVVHYIGKEGILHKKEVLMPTHGAFFTSLRTGAVLRIPNCARDVKFKKECDQHTDVELQNILLCPLFDSKRTIWGVGAVGNLGLHFSSCLSYAPSMTATSGVQDHCLQHSIDASNISSCTSIEPSSYSSPGKYDDSLMARCSEKYEETSSDDALGPGAAKHGLETLLETPRVMSTVDCDGVYVSTEVEYQSPSYDSVLLQDAGLTHRDYPECRSGARSGDLPMSITPCVSGVSEFGSHEYIQRDEISTMPSATGDVGDCTEGSIVDDEAASAGSSCGLAIVGGVPLQSIPLPSIQYSISNHALLPWDENNVAFVLQVCETGGLCISNAMSWREFEANGERVDGLLALMHSLFSDQLGIQSCVVALTTHARKLIQAERCTVYIVDRYHNQLWSISSDDGSQIVAPLTHGLAAECVNTGQVIVVENACEDERFNAIVDSREGVDIRNVAWVPIKSEDCNRVLAVIEVINKQAQELLHFGEDDLRLLEIFSAIVGPQFEKSDFAAAGSIHEVTEAGLAFENLQPMSNVLQRIAEHSILETEED</sequence>
<dbReference type="InterPro" id="IPR003018">
    <property type="entry name" value="GAF"/>
</dbReference>
<feature type="domain" description="GAF" evidence="1">
    <location>
        <begin position="458"/>
        <end position="606"/>
    </location>
</feature>
<dbReference type="eggNOG" id="KOG3689">
    <property type="taxonomic scope" value="Eukaryota"/>
</dbReference>
<dbReference type="KEGG" id="beq:BEWA_026350"/>
<evidence type="ECO:0000259" key="1">
    <source>
        <dbReference type="SMART" id="SM00065"/>
    </source>
</evidence>
<protein>
    <recommendedName>
        <fullName evidence="1">GAF domain-containing protein</fullName>
    </recommendedName>
</protein>
<gene>
    <name evidence="2" type="ORF">BEWA_026350</name>
</gene>
<proteinExistence type="predicted"/>
<evidence type="ECO:0000313" key="3">
    <source>
        <dbReference type="Proteomes" id="UP000031512"/>
    </source>
</evidence>
<dbReference type="Gene3D" id="3.30.450.40">
    <property type="match status" value="2"/>
</dbReference>
<dbReference type="Proteomes" id="UP000031512">
    <property type="component" value="Chromosome 1"/>
</dbReference>
<dbReference type="InterPro" id="IPR029016">
    <property type="entry name" value="GAF-like_dom_sf"/>
</dbReference>
<organism evidence="2 3">
    <name type="scientific">Theileria equi strain WA</name>
    <dbReference type="NCBI Taxonomy" id="1537102"/>
    <lineage>
        <taxon>Eukaryota</taxon>
        <taxon>Sar</taxon>
        <taxon>Alveolata</taxon>
        <taxon>Apicomplexa</taxon>
        <taxon>Aconoidasida</taxon>
        <taxon>Piroplasmida</taxon>
        <taxon>Theileriidae</taxon>
        <taxon>Theileria</taxon>
    </lineage>
</organism>
<dbReference type="EMBL" id="CP001669">
    <property type="protein sequence ID" value="AFZ79786.1"/>
    <property type="molecule type" value="Genomic_DNA"/>
</dbReference>
<reference evidence="2 3" key="1">
    <citation type="journal article" date="2012" name="BMC Genomics">
        <title>Comparative genomic analysis and phylogenetic position of Theileria equi.</title>
        <authorList>
            <person name="Kappmeyer L.S."/>
            <person name="Thiagarajan M."/>
            <person name="Herndon D.R."/>
            <person name="Ramsay J.D."/>
            <person name="Caler E."/>
            <person name="Djikeng A."/>
            <person name="Gillespie J.J."/>
            <person name="Lau A.O."/>
            <person name="Roalson E.H."/>
            <person name="Silva J.C."/>
            <person name="Silva M.G."/>
            <person name="Suarez C.E."/>
            <person name="Ueti M.W."/>
            <person name="Nene V.M."/>
            <person name="Mealey R.H."/>
            <person name="Knowles D.P."/>
            <person name="Brayton K.A."/>
        </authorList>
    </citation>
    <scope>NUCLEOTIDE SEQUENCE [LARGE SCALE GENOMIC DNA]</scope>
    <source>
        <strain evidence="2 3">WA</strain>
    </source>
</reference>
<dbReference type="Pfam" id="PF01590">
    <property type="entry name" value="GAF"/>
    <property type="match status" value="1"/>
</dbReference>
<evidence type="ECO:0000313" key="2">
    <source>
        <dbReference type="EMBL" id="AFZ79786.1"/>
    </source>
</evidence>
<dbReference type="STRING" id="1537102.L0AXP1"/>
<dbReference type="VEuPathDB" id="PiroplasmaDB:BEWA_026350"/>
<dbReference type="OrthoDB" id="74705at2759"/>
<name>L0AXP1_THEEQ</name>
<dbReference type="SMART" id="SM00065">
    <property type="entry name" value="GAF"/>
    <property type="match status" value="1"/>
</dbReference>
<keyword evidence="3" id="KW-1185">Reference proteome</keyword>
<dbReference type="AlphaFoldDB" id="L0AXP1"/>
<accession>L0AXP1</accession>
<dbReference type="SUPFAM" id="SSF55781">
    <property type="entry name" value="GAF domain-like"/>
    <property type="match status" value="2"/>
</dbReference>
<dbReference type="RefSeq" id="XP_004829452.1">
    <property type="nucleotide sequence ID" value="XM_004829395.1"/>
</dbReference>